<evidence type="ECO:0000313" key="2">
    <source>
        <dbReference type="EMBL" id="SFO41497.1"/>
    </source>
</evidence>
<evidence type="ECO:0000256" key="1">
    <source>
        <dbReference type="SAM" id="SignalP"/>
    </source>
</evidence>
<dbReference type="EMBL" id="FOVP01000046">
    <property type="protein sequence ID" value="SFO41497.1"/>
    <property type="molecule type" value="Genomic_DNA"/>
</dbReference>
<dbReference type="AlphaFoldDB" id="A0A1I5GZW4"/>
<dbReference type="RefSeq" id="WP_092842419.1">
    <property type="nucleotide sequence ID" value="NZ_FOVP01000046.1"/>
</dbReference>
<feature type="signal peptide" evidence="1">
    <location>
        <begin position="1"/>
        <end position="26"/>
    </location>
</feature>
<dbReference type="STRING" id="1005928.SAMN04487859_14610"/>
<dbReference type="Proteomes" id="UP000198599">
    <property type="component" value="Unassembled WGS sequence"/>
</dbReference>
<keyword evidence="3" id="KW-1185">Reference proteome</keyword>
<evidence type="ECO:0000313" key="3">
    <source>
        <dbReference type="Proteomes" id="UP000198599"/>
    </source>
</evidence>
<feature type="chain" id="PRO_5011436319" evidence="1">
    <location>
        <begin position="27"/>
        <end position="236"/>
    </location>
</feature>
<gene>
    <name evidence="2" type="ORF">SAMN04487859_14610</name>
</gene>
<proteinExistence type="predicted"/>
<protein>
    <submittedName>
        <fullName evidence="2">Uncharacterized protein</fullName>
    </submittedName>
</protein>
<organism evidence="2 3">
    <name type="scientific">Roseovarius lutimaris</name>
    <dbReference type="NCBI Taxonomy" id="1005928"/>
    <lineage>
        <taxon>Bacteria</taxon>
        <taxon>Pseudomonadati</taxon>
        <taxon>Pseudomonadota</taxon>
        <taxon>Alphaproteobacteria</taxon>
        <taxon>Rhodobacterales</taxon>
        <taxon>Roseobacteraceae</taxon>
        <taxon>Roseovarius</taxon>
    </lineage>
</organism>
<name>A0A1I5GZW4_9RHOB</name>
<sequence>MSKLIHIGSLALLALALFLCAPPEFASAGQDESARPAQTTGLMWNRTGLPAVFPLQVKTPAGQDYFLTLIDEKTGKDALAAYIIGGAFFKVLVPPGVFRLRFAVGDVWQGEDRLFGPGESTRFFELKTPLTFEIRNLATKAGHLVNISDLKPGQLVDAAVKDQLICQSLRTGFPSRMPPSLKEKLARDGDRRGWIKTRNEQLKYFDERLPDRNLTLKQHDYYPVVPHYVVRSRYCD</sequence>
<dbReference type="OrthoDB" id="8265097at2"/>
<reference evidence="3" key="1">
    <citation type="submission" date="2016-10" db="EMBL/GenBank/DDBJ databases">
        <authorList>
            <person name="Varghese N."/>
            <person name="Submissions S."/>
        </authorList>
    </citation>
    <scope>NUCLEOTIDE SEQUENCE [LARGE SCALE GENOMIC DNA]</scope>
    <source>
        <strain evidence="3">DSM 28463</strain>
    </source>
</reference>
<accession>A0A1I5GZW4</accession>
<keyword evidence="1" id="KW-0732">Signal</keyword>